<accession>A0A6J4H549</accession>
<evidence type="ECO:0000256" key="1">
    <source>
        <dbReference type="SAM" id="MobiDB-lite"/>
    </source>
</evidence>
<reference evidence="2" key="1">
    <citation type="submission" date="2020-02" db="EMBL/GenBank/DDBJ databases">
        <authorList>
            <person name="Meier V. D."/>
        </authorList>
    </citation>
    <scope>NUCLEOTIDE SEQUENCE</scope>
    <source>
        <strain evidence="2">AVDCRST_MAG57</strain>
    </source>
</reference>
<sequence length="71" mass="7572">MGVRAGRWWRAPSPRRAGPGLGVPDVAAHRLTSAPPVVPDHVAAARTWLLRRPPRCLPCRSGAGSDVGWQG</sequence>
<dbReference type="EMBL" id="CADCTI010000010">
    <property type="protein sequence ID" value="CAA9211616.1"/>
    <property type="molecule type" value="Genomic_DNA"/>
</dbReference>
<dbReference type="AlphaFoldDB" id="A0A6J4H549"/>
<evidence type="ECO:0000313" key="2">
    <source>
        <dbReference type="EMBL" id="CAA9211616.1"/>
    </source>
</evidence>
<name>A0A6J4H549_9ACTN</name>
<protein>
    <submittedName>
        <fullName evidence="2">Uncharacterized protein</fullName>
    </submittedName>
</protein>
<proteinExistence type="predicted"/>
<gene>
    <name evidence="2" type="ORF">AVDCRST_MAG57-85</name>
</gene>
<feature type="region of interest" description="Disordered" evidence="1">
    <location>
        <begin position="1"/>
        <end position="21"/>
    </location>
</feature>
<organism evidence="2">
    <name type="scientific">uncultured Blastococcus sp</name>
    <dbReference type="NCBI Taxonomy" id="217144"/>
    <lineage>
        <taxon>Bacteria</taxon>
        <taxon>Bacillati</taxon>
        <taxon>Actinomycetota</taxon>
        <taxon>Actinomycetes</taxon>
        <taxon>Geodermatophilales</taxon>
        <taxon>Geodermatophilaceae</taxon>
        <taxon>Blastococcus</taxon>
        <taxon>environmental samples</taxon>
    </lineage>
</organism>